<dbReference type="EMBL" id="LR593886">
    <property type="protein sequence ID" value="VTS01164.1"/>
    <property type="molecule type" value="Genomic_DNA"/>
</dbReference>
<evidence type="ECO:0000313" key="2">
    <source>
        <dbReference type="EMBL" id="VTS01164.1"/>
    </source>
</evidence>
<keyword evidence="1" id="KW-1133">Transmembrane helix</keyword>
<keyword evidence="3" id="KW-1185">Reference proteome</keyword>
<feature type="transmembrane region" description="Helical" evidence="1">
    <location>
        <begin position="41"/>
        <end position="60"/>
    </location>
</feature>
<protein>
    <submittedName>
        <fullName evidence="2">Uncharacterized protein</fullName>
    </submittedName>
</protein>
<evidence type="ECO:0000256" key="1">
    <source>
        <dbReference type="SAM" id="Phobius"/>
    </source>
</evidence>
<dbReference type="RefSeq" id="WP_162672376.1">
    <property type="nucleotide sequence ID" value="NZ_LR593886.1"/>
</dbReference>
<sequence>MTLRERLSGIPADAWWGYAIVAAFGAWFVSCVLVGPHLFLFASVCLIVPLLVITVLALAYQLAVCRPRRAKVLPLVLVLGCVAVLFGAPGVTVDLHLIGCVYWAGGPNALNDWAQDVINEQNAARESGKAESPVSKGFPGLRGWVSVDGPLQIEHGGGHFHYGILVYPKGKRPPAAWWQRAVGWPPEVVIYQEH</sequence>
<dbReference type="PROSITE" id="PS51257">
    <property type="entry name" value="PROKAR_LIPOPROTEIN"/>
    <property type="match status" value="1"/>
</dbReference>
<feature type="transmembrane region" description="Helical" evidence="1">
    <location>
        <begin position="12"/>
        <end position="35"/>
    </location>
</feature>
<keyword evidence="1" id="KW-0472">Membrane</keyword>
<dbReference type="Proteomes" id="UP000464178">
    <property type="component" value="Chromosome"/>
</dbReference>
<gene>
    <name evidence="2" type="ORF">SOIL9_79410</name>
</gene>
<proteinExistence type="predicted"/>
<reference evidence="2 3" key="1">
    <citation type="submission" date="2019-05" db="EMBL/GenBank/DDBJ databases">
        <authorList>
            <consortium name="Science for Life Laboratories"/>
        </authorList>
    </citation>
    <scope>NUCLEOTIDE SEQUENCE [LARGE SCALE GENOMIC DNA]</scope>
    <source>
        <strain evidence="2">Soil9</strain>
    </source>
</reference>
<feature type="transmembrane region" description="Helical" evidence="1">
    <location>
        <begin position="72"/>
        <end position="91"/>
    </location>
</feature>
<name>A0A6P2DIG2_9BACT</name>
<dbReference type="KEGG" id="gms:SOIL9_79410"/>
<organism evidence="2 3">
    <name type="scientific">Gemmata massiliana</name>
    <dbReference type="NCBI Taxonomy" id="1210884"/>
    <lineage>
        <taxon>Bacteria</taxon>
        <taxon>Pseudomonadati</taxon>
        <taxon>Planctomycetota</taxon>
        <taxon>Planctomycetia</taxon>
        <taxon>Gemmatales</taxon>
        <taxon>Gemmataceae</taxon>
        <taxon>Gemmata</taxon>
    </lineage>
</organism>
<keyword evidence="1" id="KW-0812">Transmembrane</keyword>
<dbReference type="AlphaFoldDB" id="A0A6P2DIG2"/>
<evidence type="ECO:0000313" key="3">
    <source>
        <dbReference type="Proteomes" id="UP000464178"/>
    </source>
</evidence>
<accession>A0A6P2DIG2</accession>